<dbReference type="RefSeq" id="WP_220728440.1">
    <property type="nucleotide sequence ID" value="NZ_BPLM01000010.1"/>
</dbReference>
<name>A0ABT0I101_9LACO</name>
<dbReference type="InterPro" id="IPR016040">
    <property type="entry name" value="NAD(P)-bd_dom"/>
</dbReference>
<dbReference type="Gene3D" id="3.40.50.720">
    <property type="entry name" value="NAD(P)-binding Rossmann-like Domain"/>
    <property type="match status" value="1"/>
</dbReference>
<proteinExistence type="predicted"/>
<dbReference type="SUPFAM" id="SSF51735">
    <property type="entry name" value="NAD(P)-binding Rossmann-fold domains"/>
    <property type="match status" value="1"/>
</dbReference>
<dbReference type="PANTHER" id="PTHR15020">
    <property type="entry name" value="FLAVIN REDUCTASE-RELATED"/>
    <property type="match status" value="1"/>
</dbReference>
<dbReference type="CDD" id="cd05243">
    <property type="entry name" value="SDR_a5"/>
    <property type="match status" value="1"/>
</dbReference>
<sequence>MNIFVIGAHGKVGKILVNELSQKGNVQVFAGLRTKSQFNAYESISNVTPVLFDLTSQANDMAKVLKDNQIDQVVFSAGSGGNTGDDQTLVIDLDGAIKSMIATQSAGIDRYVMVSSMGSDDRKIWDNSNLHGYFIAKHYADEYLKNNTDLKYTILRPASLTDDNSDGKVELNPNDLYHRTVSRANVAKFIVAVLDNDKTTNKEYAFSDGNKSIQDAF</sequence>
<organism evidence="2 3">
    <name type="scientific">Apilactobacillus xinyiensis</name>
    <dbReference type="NCBI Taxonomy" id="2841032"/>
    <lineage>
        <taxon>Bacteria</taxon>
        <taxon>Bacillati</taxon>
        <taxon>Bacillota</taxon>
        <taxon>Bacilli</taxon>
        <taxon>Lactobacillales</taxon>
        <taxon>Lactobacillaceae</taxon>
        <taxon>Apilactobacillus</taxon>
    </lineage>
</organism>
<evidence type="ECO:0000313" key="2">
    <source>
        <dbReference type="EMBL" id="MCK8624505.1"/>
    </source>
</evidence>
<gene>
    <name evidence="2" type="ORF">LNP07_03145</name>
</gene>
<feature type="domain" description="NAD(P)-binding" evidence="1">
    <location>
        <begin position="7"/>
        <end position="196"/>
    </location>
</feature>
<evidence type="ECO:0000259" key="1">
    <source>
        <dbReference type="Pfam" id="PF13460"/>
    </source>
</evidence>
<reference evidence="2 3" key="1">
    <citation type="submission" date="2021-11" db="EMBL/GenBank/DDBJ databases">
        <title>Comparative genomics of bee honey and flower isolates.</title>
        <authorList>
            <person name="Bechtner J.D."/>
            <person name="Gallus M.K."/>
            <person name="Ehrmann M."/>
        </authorList>
    </citation>
    <scope>NUCLEOTIDE SEQUENCE [LARGE SCALE GENOMIC DNA]</scope>
    <source>
        <strain evidence="2 3">M161</strain>
    </source>
</reference>
<evidence type="ECO:0000313" key="3">
    <source>
        <dbReference type="Proteomes" id="UP001522905"/>
    </source>
</evidence>
<dbReference type="Proteomes" id="UP001522905">
    <property type="component" value="Unassembled WGS sequence"/>
</dbReference>
<dbReference type="Pfam" id="PF13460">
    <property type="entry name" value="NAD_binding_10"/>
    <property type="match status" value="1"/>
</dbReference>
<keyword evidence="3" id="KW-1185">Reference proteome</keyword>
<protein>
    <submittedName>
        <fullName evidence="2">SDR family oxidoreductase</fullName>
    </submittedName>
</protein>
<comment type="caution">
    <text evidence="2">The sequence shown here is derived from an EMBL/GenBank/DDBJ whole genome shotgun (WGS) entry which is preliminary data.</text>
</comment>
<accession>A0ABT0I101</accession>
<dbReference type="EMBL" id="JAJIAO010000002">
    <property type="protein sequence ID" value="MCK8624505.1"/>
    <property type="molecule type" value="Genomic_DNA"/>
</dbReference>
<dbReference type="PANTHER" id="PTHR15020:SF50">
    <property type="entry name" value="UPF0659 PROTEIN YMR090W"/>
    <property type="match status" value="1"/>
</dbReference>
<dbReference type="InterPro" id="IPR036291">
    <property type="entry name" value="NAD(P)-bd_dom_sf"/>
</dbReference>